<dbReference type="InterPro" id="IPR007695">
    <property type="entry name" value="DNA_mismatch_repair_MutS-lik_N"/>
</dbReference>
<dbReference type="PROSITE" id="PS00486">
    <property type="entry name" value="DNA_MISMATCH_REPAIR_2"/>
    <property type="match status" value="1"/>
</dbReference>
<dbReference type="SMART" id="SM00534">
    <property type="entry name" value="MUTSac"/>
    <property type="match status" value="1"/>
</dbReference>
<evidence type="ECO:0000313" key="8">
    <source>
        <dbReference type="Proteomes" id="UP001244341"/>
    </source>
</evidence>
<dbReference type="SUPFAM" id="SSF48334">
    <property type="entry name" value="DNA repair protein MutS, domain III"/>
    <property type="match status" value="1"/>
</dbReference>
<evidence type="ECO:0000259" key="6">
    <source>
        <dbReference type="PROSITE" id="PS00486"/>
    </source>
</evidence>
<name>A0ABY8UCF5_TETOB</name>
<keyword evidence="2" id="KW-0547">Nucleotide-binding</keyword>
<reference evidence="7 8" key="1">
    <citation type="submission" date="2023-05" db="EMBL/GenBank/DDBJ databases">
        <title>A 100% complete, gapless, phased diploid assembly of the Scenedesmus obliquus UTEX 3031 genome.</title>
        <authorList>
            <person name="Biondi T.C."/>
            <person name="Hanschen E.R."/>
            <person name="Kwon T."/>
            <person name="Eng W."/>
            <person name="Kruse C.P.S."/>
            <person name="Koehler S.I."/>
            <person name="Kunde Y."/>
            <person name="Gleasner C.D."/>
            <person name="You Mak K.T."/>
            <person name="Polle J."/>
            <person name="Hovde B.T."/>
            <person name="Starkenburg S.R."/>
        </authorList>
    </citation>
    <scope>NUCLEOTIDE SEQUENCE [LARGE SCALE GENOMIC DNA]</scope>
    <source>
        <strain evidence="7 8">DOE0152z</strain>
    </source>
</reference>
<evidence type="ECO:0000256" key="2">
    <source>
        <dbReference type="ARBA" id="ARBA00022741"/>
    </source>
</evidence>
<evidence type="ECO:0000256" key="5">
    <source>
        <dbReference type="ARBA" id="ARBA00023125"/>
    </source>
</evidence>
<proteinExistence type="inferred from homology"/>
<keyword evidence="8" id="KW-1185">Reference proteome</keyword>
<evidence type="ECO:0000256" key="4">
    <source>
        <dbReference type="ARBA" id="ARBA00022840"/>
    </source>
</evidence>
<dbReference type="Gene3D" id="3.40.50.300">
    <property type="entry name" value="P-loop containing nucleotide triphosphate hydrolases"/>
    <property type="match status" value="1"/>
</dbReference>
<protein>
    <recommendedName>
        <fullName evidence="6">DNA mismatch repair proteins mutS family domain-containing protein</fullName>
    </recommendedName>
</protein>
<evidence type="ECO:0000256" key="3">
    <source>
        <dbReference type="ARBA" id="ARBA00022763"/>
    </source>
</evidence>
<feature type="domain" description="DNA mismatch repair proteins mutS family" evidence="6">
    <location>
        <begin position="433"/>
        <end position="449"/>
    </location>
</feature>
<dbReference type="SUPFAM" id="SSF55271">
    <property type="entry name" value="DNA repair protein MutS, domain I"/>
    <property type="match status" value="1"/>
</dbReference>
<dbReference type="Proteomes" id="UP001244341">
    <property type="component" value="Chromosome 10b"/>
</dbReference>
<keyword evidence="4" id="KW-0067">ATP-binding</keyword>
<dbReference type="Pfam" id="PF01624">
    <property type="entry name" value="MutS_I"/>
    <property type="match status" value="1"/>
</dbReference>
<dbReference type="InterPro" id="IPR016151">
    <property type="entry name" value="DNA_mismatch_repair_MutS_N"/>
</dbReference>
<dbReference type="InterPro" id="IPR000432">
    <property type="entry name" value="DNA_mismatch_repair_MutS_C"/>
</dbReference>
<comment type="similarity">
    <text evidence="1">Belongs to the DNA mismatch repair MutS family.</text>
</comment>
<keyword evidence="5" id="KW-0238">DNA-binding</keyword>
<keyword evidence="3" id="KW-0227">DNA damage</keyword>
<dbReference type="SUPFAM" id="SSF52540">
    <property type="entry name" value="P-loop containing nucleoside triphosphate hydrolases"/>
    <property type="match status" value="1"/>
</dbReference>
<dbReference type="Pfam" id="PF00488">
    <property type="entry name" value="MutS_V"/>
    <property type="match status" value="2"/>
</dbReference>
<dbReference type="Gene3D" id="1.10.1420.10">
    <property type="match status" value="1"/>
</dbReference>
<organism evidence="7 8">
    <name type="scientific">Tetradesmus obliquus</name>
    <name type="common">Green alga</name>
    <name type="synonym">Acutodesmus obliquus</name>
    <dbReference type="NCBI Taxonomy" id="3088"/>
    <lineage>
        <taxon>Eukaryota</taxon>
        <taxon>Viridiplantae</taxon>
        <taxon>Chlorophyta</taxon>
        <taxon>core chlorophytes</taxon>
        <taxon>Chlorophyceae</taxon>
        <taxon>CS clade</taxon>
        <taxon>Sphaeropleales</taxon>
        <taxon>Scenedesmaceae</taxon>
        <taxon>Tetradesmus</taxon>
    </lineage>
</organism>
<dbReference type="InterPro" id="IPR036187">
    <property type="entry name" value="DNA_mismatch_repair_MutS_sf"/>
</dbReference>
<gene>
    <name evidence="7" type="ORF">OEZ85_003799</name>
</gene>
<accession>A0ABY8UCF5</accession>
<dbReference type="EMBL" id="CP126217">
    <property type="protein sequence ID" value="WIA19151.1"/>
    <property type="molecule type" value="Genomic_DNA"/>
</dbReference>
<sequence length="582" mass="61934">MTCVPCAPAGSPGYDPSTLLIPPAALASMSEFMRQFWGLKARAMDIVLFVRHGSFYNLFDVDADVGLRIGLNLSGPPAANFWKVGCHKDYFATWCAKVLAQGYSVGRVEEMPAAAGRARGGRLLERRLVRIYSPGTAVEGLLADDLDHRVQPILCIVELPINSSSDTTNQPQHQQQQRKAGHSIPLTVVSAIEERLDVVDTFLAHPAPAATLQQHLAGLPDADRLLPKAAAALRALQQQQQPEQQQGGHMQLQQQQPLFDPNDTCAVEAKRAAWKALIALPACLMGFVEAVALMNRQLSQQGVATKKLPLLHKAALAAAKAAIPAQRIFQSAAGGSGGCVVPNDVQLGGDRPTAMLLTGANMGGKSTLLRAVCLAVIMAQCGCHVPAAACCLSPVDATYTRLGASDAIMCGHSTFMVEMSETAACLAAATPASLIVLDELGRGTSAHDGYAIAFAVLQRLACPEQQQQMQMQHMRQDHAWPSSSSSSSAARPRLLFATHYHRLNSEPELKGHVQCCHMATAYDKACGRLVHLYKLKPGAAPAGSSGIEVAALAGLPQSLVHRAAAVAAAMEAQYEHPPVRHV</sequence>
<dbReference type="PANTHER" id="PTHR11361">
    <property type="entry name" value="DNA MISMATCH REPAIR PROTEIN MUTS FAMILY MEMBER"/>
    <property type="match status" value="1"/>
</dbReference>
<dbReference type="Gene3D" id="3.40.1170.10">
    <property type="entry name" value="DNA repair protein MutS, domain I"/>
    <property type="match status" value="1"/>
</dbReference>
<evidence type="ECO:0000256" key="1">
    <source>
        <dbReference type="ARBA" id="ARBA00006271"/>
    </source>
</evidence>
<dbReference type="InterPro" id="IPR027417">
    <property type="entry name" value="P-loop_NTPase"/>
</dbReference>
<dbReference type="PANTHER" id="PTHR11361:SF148">
    <property type="entry name" value="DNA MISMATCH REPAIR PROTEIN MSH6"/>
    <property type="match status" value="1"/>
</dbReference>
<dbReference type="InterPro" id="IPR045076">
    <property type="entry name" value="MutS"/>
</dbReference>
<evidence type="ECO:0000313" key="7">
    <source>
        <dbReference type="EMBL" id="WIA19151.1"/>
    </source>
</evidence>